<dbReference type="Ensembl" id="ENSACUT00000005640.1">
    <property type="protein sequence ID" value="ENSACUP00000005277.1"/>
    <property type="gene ID" value="ENSACUG00000003619.1"/>
</dbReference>
<keyword evidence="3" id="KW-1185">Reference proteome</keyword>
<evidence type="ECO:0000313" key="2">
    <source>
        <dbReference type="Ensembl" id="ENSACUP00000005277.1"/>
    </source>
</evidence>
<protein>
    <submittedName>
        <fullName evidence="2">Uncharacterized protein</fullName>
    </submittedName>
</protein>
<organism evidence="2 3">
    <name type="scientific">Athene cunicularia</name>
    <name type="common">Burrowing owl</name>
    <name type="synonym">Speotyto cunicularia</name>
    <dbReference type="NCBI Taxonomy" id="194338"/>
    <lineage>
        <taxon>Eukaryota</taxon>
        <taxon>Metazoa</taxon>
        <taxon>Chordata</taxon>
        <taxon>Craniata</taxon>
        <taxon>Vertebrata</taxon>
        <taxon>Euteleostomi</taxon>
        <taxon>Archelosauria</taxon>
        <taxon>Archosauria</taxon>
        <taxon>Dinosauria</taxon>
        <taxon>Saurischia</taxon>
        <taxon>Theropoda</taxon>
        <taxon>Coelurosauria</taxon>
        <taxon>Aves</taxon>
        <taxon>Neognathae</taxon>
        <taxon>Neoaves</taxon>
        <taxon>Telluraves</taxon>
        <taxon>Strigiformes</taxon>
        <taxon>Strigidae</taxon>
        <taxon>Athene</taxon>
    </lineage>
</organism>
<evidence type="ECO:0000313" key="3">
    <source>
        <dbReference type="Proteomes" id="UP000472269"/>
    </source>
</evidence>
<reference evidence="2" key="2">
    <citation type="submission" date="2025-09" db="UniProtKB">
        <authorList>
            <consortium name="Ensembl"/>
        </authorList>
    </citation>
    <scope>IDENTIFICATION</scope>
</reference>
<evidence type="ECO:0000256" key="1">
    <source>
        <dbReference type="SAM" id="MobiDB-lite"/>
    </source>
</evidence>
<feature type="region of interest" description="Disordered" evidence="1">
    <location>
        <begin position="15"/>
        <end position="74"/>
    </location>
</feature>
<proteinExistence type="predicted"/>
<name>A0A663M0N3_ATHCN</name>
<accession>A0A663M0N3</accession>
<sequence length="178" mass="18573">MGWYCWGLPLPRRGHRATELSRGRGGRAQKGLSPAPSERLSAPHRDSPPEPGTAASGRGQAGPAALTPHDELPLPADRGGVVAGDAGVVAVVLEGDAGDLQGAHELLALNGDSRAGEDYVAVLPPGDRALAGKAPAAPRHVPAEIPPQHLLARRKAIIRWMLFLKALDSEPAIIFLIT</sequence>
<dbReference type="Proteomes" id="UP000472269">
    <property type="component" value="Unplaced"/>
</dbReference>
<reference evidence="2" key="1">
    <citation type="submission" date="2025-08" db="UniProtKB">
        <authorList>
            <consortium name="Ensembl"/>
        </authorList>
    </citation>
    <scope>IDENTIFICATION</scope>
</reference>
<dbReference type="AlphaFoldDB" id="A0A663M0N3"/>